<dbReference type="PANTHER" id="PTHR19136">
    <property type="entry name" value="MOLYBDENUM COFACTOR GUANYLYLTRANSFERASE"/>
    <property type="match status" value="1"/>
</dbReference>
<keyword evidence="10" id="KW-1185">Reference proteome</keyword>
<dbReference type="InterPro" id="IPR025877">
    <property type="entry name" value="MobA-like_NTP_Trfase"/>
</dbReference>
<accession>A0A3G1L1D0</accession>
<evidence type="ECO:0000313" key="9">
    <source>
        <dbReference type="EMBL" id="ATW28285.1"/>
    </source>
</evidence>
<keyword evidence="5" id="KW-0460">Magnesium</keyword>
<keyword evidence="6" id="KW-0342">GTP-binding</keyword>
<evidence type="ECO:0000256" key="7">
    <source>
        <dbReference type="ARBA" id="ARBA00023150"/>
    </source>
</evidence>
<dbReference type="GO" id="GO:0006777">
    <property type="term" value="P:Mo-molybdopterin cofactor biosynthetic process"/>
    <property type="evidence" value="ECO:0007669"/>
    <property type="project" value="UniProtKB-KW"/>
</dbReference>
<keyword evidence="4" id="KW-0547">Nucleotide-binding</keyword>
<evidence type="ECO:0000256" key="6">
    <source>
        <dbReference type="ARBA" id="ARBA00023134"/>
    </source>
</evidence>
<dbReference type="GO" id="GO:0005525">
    <property type="term" value="F:GTP binding"/>
    <property type="evidence" value="ECO:0007669"/>
    <property type="project" value="UniProtKB-KW"/>
</dbReference>
<protein>
    <recommendedName>
        <fullName evidence="8">MobA-like NTP transferase domain-containing protein</fullName>
    </recommendedName>
</protein>
<keyword evidence="3" id="KW-0479">Metal-binding</keyword>
<sequence>MGQDKTFMSFNNETLIEHTVKELQSVTDEIIIASNDLSKYNISGLVEVRDIFPDMGPLGGMHAGLTAAKNDYAFVVSSDLPMFHARLASYLLERRKGYDVVVPEIHGYWEPLCAVYARDCLAAIEKCLRADIRQVSQFYQDVKVLKIKEAELRIFGKTEELFYNLNTPEDYQALVRRKKDGWGVKSTILDEPKRI</sequence>
<evidence type="ECO:0000256" key="3">
    <source>
        <dbReference type="ARBA" id="ARBA00022723"/>
    </source>
</evidence>
<evidence type="ECO:0000313" key="10">
    <source>
        <dbReference type="Proteomes" id="UP000323521"/>
    </source>
</evidence>
<dbReference type="KEGG" id="fwa:DCMF_01540"/>
<dbReference type="GO" id="GO:0016779">
    <property type="term" value="F:nucleotidyltransferase activity"/>
    <property type="evidence" value="ECO:0007669"/>
    <property type="project" value="UniProtKB-ARBA"/>
</dbReference>
<dbReference type="SUPFAM" id="SSF53448">
    <property type="entry name" value="Nucleotide-diphospho-sugar transferases"/>
    <property type="match status" value="1"/>
</dbReference>
<dbReference type="Gene3D" id="3.90.550.10">
    <property type="entry name" value="Spore Coat Polysaccharide Biosynthesis Protein SpsA, Chain A"/>
    <property type="match status" value="1"/>
</dbReference>
<name>A0A3G1L1D0_FORW1</name>
<keyword evidence="7" id="KW-0501">Molybdenum cofactor biosynthesis</keyword>
<evidence type="ECO:0000256" key="1">
    <source>
        <dbReference type="ARBA" id="ARBA00022490"/>
    </source>
</evidence>
<dbReference type="InterPro" id="IPR029044">
    <property type="entry name" value="Nucleotide-diphossugar_trans"/>
</dbReference>
<proteinExistence type="predicted"/>
<evidence type="ECO:0000256" key="2">
    <source>
        <dbReference type="ARBA" id="ARBA00022679"/>
    </source>
</evidence>
<dbReference type="EMBL" id="CP017634">
    <property type="protein sequence ID" value="ATW28285.1"/>
    <property type="molecule type" value="Genomic_DNA"/>
</dbReference>
<organism evidence="9 10">
    <name type="scientific">Formimonas warabiya</name>
    <dbReference type="NCBI Taxonomy" id="1761012"/>
    <lineage>
        <taxon>Bacteria</taxon>
        <taxon>Bacillati</taxon>
        <taxon>Bacillota</taxon>
        <taxon>Clostridia</taxon>
        <taxon>Eubacteriales</taxon>
        <taxon>Peptococcaceae</taxon>
        <taxon>Candidatus Formimonas</taxon>
    </lineage>
</organism>
<keyword evidence="2" id="KW-0808">Transferase</keyword>
<dbReference type="GO" id="GO:0046872">
    <property type="term" value="F:metal ion binding"/>
    <property type="evidence" value="ECO:0007669"/>
    <property type="project" value="UniProtKB-KW"/>
</dbReference>
<dbReference type="Pfam" id="PF12804">
    <property type="entry name" value="NTP_transf_3"/>
    <property type="match status" value="1"/>
</dbReference>
<dbReference type="Proteomes" id="UP000323521">
    <property type="component" value="Chromosome"/>
</dbReference>
<gene>
    <name evidence="9" type="ORF">DCMF_01540</name>
</gene>
<dbReference type="CDD" id="cd02503">
    <property type="entry name" value="MobA"/>
    <property type="match status" value="1"/>
</dbReference>
<evidence type="ECO:0000259" key="8">
    <source>
        <dbReference type="Pfam" id="PF12804"/>
    </source>
</evidence>
<reference evidence="9 10" key="1">
    <citation type="submission" date="2016-10" db="EMBL/GenBank/DDBJ databases">
        <title>Complete Genome Sequence of Peptococcaceae strain DCMF.</title>
        <authorList>
            <person name="Edwards R.J."/>
            <person name="Holland S.I."/>
            <person name="Deshpande N.P."/>
            <person name="Wong Y.K."/>
            <person name="Ertan H."/>
            <person name="Manefield M."/>
            <person name="Russell T.L."/>
            <person name="Lee M.J."/>
        </authorList>
    </citation>
    <scope>NUCLEOTIDE SEQUENCE [LARGE SCALE GENOMIC DNA]</scope>
    <source>
        <strain evidence="9 10">DCMF</strain>
    </source>
</reference>
<feature type="domain" description="MobA-like NTP transferase" evidence="8">
    <location>
        <begin position="1"/>
        <end position="137"/>
    </location>
</feature>
<evidence type="ECO:0000256" key="5">
    <source>
        <dbReference type="ARBA" id="ARBA00022842"/>
    </source>
</evidence>
<keyword evidence="1" id="KW-0963">Cytoplasm</keyword>
<evidence type="ECO:0000256" key="4">
    <source>
        <dbReference type="ARBA" id="ARBA00022741"/>
    </source>
</evidence>
<dbReference type="InterPro" id="IPR013482">
    <property type="entry name" value="Molybde_CF_guanTrfase"/>
</dbReference>
<dbReference type="AlphaFoldDB" id="A0A3G1L1D0"/>
<dbReference type="PANTHER" id="PTHR19136:SF81">
    <property type="entry name" value="MOLYBDENUM COFACTOR GUANYLYLTRANSFERASE"/>
    <property type="match status" value="1"/>
</dbReference>